<evidence type="ECO:0000313" key="6">
    <source>
        <dbReference type="EMBL" id="CRY77846.1"/>
    </source>
</evidence>
<evidence type="ECO:0000256" key="3">
    <source>
        <dbReference type="ARBA" id="ARBA00022827"/>
    </source>
</evidence>
<comment type="cofactor">
    <cofactor evidence="1">
        <name>FAD</name>
        <dbReference type="ChEBI" id="CHEBI:57692"/>
    </cofactor>
</comment>
<reference evidence="7" key="1">
    <citation type="submission" date="2015-03" db="EMBL/GenBank/DDBJ databases">
        <authorList>
            <consortium name="Pathogen Informatics"/>
        </authorList>
    </citation>
    <scope>NUCLEOTIDE SEQUENCE [LARGE SCALE GENOMIC DNA]</scope>
    <source>
        <strain evidence="7">NCTC11134</strain>
    </source>
</reference>
<sequence>MYDRDSILTWVHGRIALLGDAAHPPLQYMAQGAIVAIEDGWVLAEHVERLRWHDGGLCWAVLASYQAVRPEHCCRVVTTARVG</sequence>
<proteinExistence type="predicted"/>
<dbReference type="EMBL" id="LN868938">
    <property type="protein sequence ID" value="CRY77846.1"/>
    <property type="molecule type" value="Genomic_DNA"/>
</dbReference>
<dbReference type="InterPro" id="IPR036188">
    <property type="entry name" value="FAD/NAD-bd_sf"/>
</dbReference>
<accession>A0A0H5P5L5</accession>
<dbReference type="RefSeq" id="WP_179946645.1">
    <property type="nucleotide sequence ID" value="NZ_CP031418.1"/>
</dbReference>
<organism evidence="6 7">
    <name type="scientific">Nocardia farcinica</name>
    <dbReference type="NCBI Taxonomy" id="37329"/>
    <lineage>
        <taxon>Bacteria</taxon>
        <taxon>Bacillati</taxon>
        <taxon>Actinomycetota</taxon>
        <taxon>Actinomycetes</taxon>
        <taxon>Mycobacteriales</taxon>
        <taxon>Nocardiaceae</taxon>
        <taxon>Nocardia</taxon>
    </lineage>
</organism>
<evidence type="ECO:0000256" key="4">
    <source>
        <dbReference type="ARBA" id="ARBA00023002"/>
    </source>
</evidence>
<dbReference type="EC" id="1.14.13.24" evidence="6"/>
<dbReference type="KEGG" id="nfr:ERS450000_02621"/>
<keyword evidence="2" id="KW-0285">Flavoprotein</keyword>
<dbReference type="GO" id="GO:0018669">
    <property type="term" value="F:3-hydroxybenzoate 6-monooxygenase activity"/>
    <property type="evidence" value="ECO:0007669"/>
    <property type="project" value="UniProtKB-EC"/>
</dbReference>
<evidence type="ECO:0000256" key="2">
    <source>
        <dbReference type="ARBA" id="ARBA00022630"/>
    </source>
</evidence>
<dbReference type="PANTHER" id="PTHR13789">
    <property type="entry name" value="MONOOXYGENASE"/>
    <property type="match status" value="1"/>
</dbReference>
<name>A0A0H5P5L5_NOCFR</name>
<evidence type="ECO:0000256" key="5">
    <source>
        <dbReference type="ARBA" id="ARBA00023033"/>
    </source>
</evidence>
<dbReference type="InterPro" id="IPR050493">
    <property type="entry name" value="FAD-dep_Monooxygenase_BioMet"/>
</dbReference>
<dbReference type="Proteomes" id="UP000057820">
    <property type="component" value="Chromosome 1"/>
</dbReference>
<keyword evidence="3" id="KW-0274">FAD</keyword>
<dbReference type="Gene3D" id="3.50.50.60">
    <property type="entry name" value="FAD/NAD(P)-binding domain"/>
    <property type="match status" value="1"/>
</dbReference>
<keyword evidence="4 6" id="KW-0560">Oxidoreductase</keyword>
<evidence type="ECO:0000313" key="7">
    <source>
        <dbReference type="Proteomes" id="UP000057820"/>
    </source>
</evidence>
<dbReference type="PANTHER" id="PTHR13789:SF318">
    <property type="entry name" value="GERANYLGERANYL DIPHOSPHATE REDUCTASE"/>
    <property type="match status" value="1"/>
</dbReference>
<evidence type="ECO:0000256" key="1">
    <source>
        <dbReference type="ARBA" id="ARBA00001974"/>
    </source>
</evidence>
<protein>
    <submittedName>
        <fullName evidence="6">3-hydroxybenzoate 6-hydroxylase</fullName>
        <ecNumber evidence="6">1.14.13.24</ecNumber>
    </submittedName>
</protein>
<dbReference type="SUPFAM" id="SSF51905">
    <property type="entry name" value="FAD/NAD(P)-binding domain"/>
    <property type="match status" value="1"/>
</dbReference>
<keyword evidence="5" id="KW-0503">Monooxygenase</keyword>
<gene>
    <name evidence="6" type="primary">nagX</name>
    <name evidence="6" type="ORF">ERS450000_02621</name>
</gene>
<dbReference type="AlphaFoldDB" id="A0A0H5P5L5"/>